<dbReference type="SMART" id="SM00175">
    <property type="entry name" value="RAB"/>
    <property type="match status" value="1"/>
</dbReference>
<reference evidence="5 6" key="1">
    <citation type="submission" date="2021-02" db="EMBL/GenBank/DDBJ databases">
        <title>Leishmania (Mundinia) enrietti genome sequencing and assembly.</title>
        <authorList>
            <person name="Almutairi H."/>
            <person name="Gatherer D."/>
        </authorList>
    </citation>
    <scope>NUCLEOTIDE SEQUENCE [LARGE SCALE GENOMIC DNA]</scope>
    <source>
        <strain evidence="5">CUR178</strain>
    </source>
</reference>
<dbReference type="GO" id="GO:0005525">
    <property type="term" value="F:GTP binding"/>
    <property type="evidence" value="ECO:0007669"/>
    <property type="project" value="UniProtKB-KW"/>
</dbReference>
<dbReference type="InterPro" id="IPR027417">
    <property type="entry name" value="P-loop_NTPase"/>
</dbReference>
<dbReference type="PROSITE" id="PS51419">
    <property type="entry name" value="RAB"/>
    <property type="match status" value="1"/>
</dbReference>
<feature type="compositionally biased region" description="Low complexity" evidence="3">
    <location>
        <begin position="145"/>
        <end position="159"/>
    </location>
</feature>
<dbReference type="RefSeq" id="XP_067695254.1">
    <property type="nucleotide sequence ID" value="XM_067838868.1"/>
</dbReference>
<dbReference type="PROSITE" id="PS51421">
    <property type="entry name" value="RAS"/>
    <property type="match status" value="1"/>
</dbReference>
<dbReference type="GeneID" id="94174378"/>
<dbReference type="PANTHER" id="PTHR47977">
    <property type="entry name" value="RAS-RELATED PROTEIN RAB"/>
    <property type="match status" value="1"/>
</dbReference>
<evidence type="ECO:0000256" key="4">
    <source>
        <dbReference type="SAM" id="Phobius"/>
    </source>
</evidence>
<keyword evidence="4" id="KW-0472">Membrane</keyword>
<dbReference type="OrthoDB" id="9989112at2759"/>
<dbReference type="InterPro" id="IPR050227">
    <property type="entry name" value="Rab"/>
</dbReference>
<evidence type="ECO:0000256" key="1">
    <source>
        <dbReference type="ARBA" id="ARBA00022741"/>
    </source>
</evidence>
<dbReference type="InterPro" id="IPR001806">
    <property type="entry name" value="Small_GTPase"/>
</dbReference>
<sequence length="342" mass="36445">MVTDLDAADFNDGQVLKPPISPSLLFSCSLSLFLTGPFLGISVLPTRSLRRTHTRTHTYTHTRKRICMPLLLPMPSAPVLPSSLDYPRIKLLVIGDVGVGKSCFIKRYCEGRFVTKYIPTIGIDFGVKKVEVNKATVLQLRRSGPSSSAATAQSGSSSDSGGGGTSSVIPTVVRVNFWDSSGDDNYLEVRNEFYEAAQGVLIMYDARNAASFAALQSWWEELSMYCQGISSAASGGGYCGSASPGAAGKRTSNTVTSSTAAGKAVGRTDGKAPIVVLCANKVDDTVVPGASPPQGRAVSEEQGRFWAREHSCAAYYETSASTGQNVKEVIEDLVVRTVAEFM</sequence>
<proteinExistence type="predicted"/>
<feature type="region of interest" description="Disordered" evidence="3">
    <location>
        <begin position="145"/>
        <end position="167"/>
    </location>
</feature>
<comment type="caution">
    <text evidence="5">The sequence shown here is derived from an EMBL/GenBank/DDBJ whole genome shotgun (WGS) entry which is preliminary data.</text>
</comment>
<gene>
    <name evidence="5" type="ORF">CUR178_07219</name>
</gene>
<keyword evidence="4" id="KW-0812">Transmembrane</keyword>
<dbReference type="EMBL" id="JAFHKP010000009">
    <property type="protein sequence ID" value="KAG5484628.1"/>
    <property type="molecule type" value="Genomic_DNA"/>
</dbReference>
<dbReference type="PROSITE" id="PS51420">
    <property type="entry name" value="RHO"/>
    <property type="match status" value="1"/>
</dbReference>
<dbReference type="GO" id="GO:0003924">
    <property type="term" value="F:GTPase activity"/>
    <property type="evidence" value="ECO:0007669"/>
    <property type="project" value="InterPro"/>
</dbReference>
<accession>A0A836L0K9</accession>
<dbReference type="KEGG" id="lenr:94174378"/>
<evidence type="ECO:0000313" key="6">
    <source>
        <dbReference type="Proteomes" id="UP000674179"/>
    </source>
</evidence>
<keyword evidence="6" id="KW-1185">Reference proteome</keyword>
<evidence type="ECO:0000313" key="5">
    <source>
        <dbReference type="EMBL" id="KAG5484628.1"/>
    </source>
</evidence>
<evidence type="ECO:0000256" key="2">
    <source>
        <dbReference type="ARBA" id="ARBA00023134"/>
    </source>
</evidence>
<keyword evidence="4" id="KW-1133">Transmembrane helix</keyword>
<dbReference type="Pfam" id="PF00071">
    <property type="entry name" value="Ras"/>
    <property type="match status" value="3"/>
</dbReference>
<dbReference type="Gene3D" id="3.40.50.300">
    <property type="entry name" value="P-loop containing nucleotide triphosphate hydrolases"/>
    <property type="match status" value="1"/>
</dbReference>
<feature type="transmembrane region" description="Helical" evidence="4">
    <location>
        <begin position="24"/>
        <end position="45"/>
    </location>
</feature>
<dbReference type="PRINTS" id="PR00449">
    <property type="entry name" value="RASTRNSFRMNG"/>
</dbReference>
<evidence type="ECO:0008006" key="7">
    <source>
        <dbReference type="Google" id="ProtNLM"/>
    </source>
</evidence>
<dbReference type="AlphaFoldDB" id="A0A836L0K9"/>
<dbReference type="SMART" id="SM00174">
    <property type="entry name" value="RHO"/>
    <property type="match status" value="1"/>
</dbReference>
<name>A0A836L0K9_LEIEN</name>
<keyword evidence="2" id="KW-0342">GTP-binding</keyword>
<evidence type="ECO:0000256" key="3">
    <source>
        <dbReference type="SAM" id="MobiDB-lite"/>
    </source>
</evidence>
<protein>
    <recommendedName>
        <fullName evidence="7">Ras family protein-like protein</fullName>
    </recommendedName>
</protein>
<dbReference type="SMART" id="SM00173">
    <property type="entry name" value="RAS"/>
    <property type="match status" value="1"/>
</dbReference>
<dbReference type="Proteomes" id="UP000674179">
    <property type="component" value="Chromosome 9"/>
</dbReference>
<keyword evidence="1" id="KW-0547">Nucleotide-binding</keyword>
<organism evidence="5 6">
    <name type="scientific">Leishmania enriettii</name>
    <dbReference type="NCBI Taxonomy" id="5663"/>
    <lineage>
        <taxon>Eukaryota</taxon>
        <taxon>Discoba</taxon>
        <taxon>Euglenozoa</taxon>
        <taxon>Kinetoplastea</taxon>
        <taxon>Metakinetoplastina</taxon>
        <taxon>Trypanosomatida</taxon>
        <taxon>Trypanosomatidae</taxon>
        <taxon>Leishmaniinae</taxon>
        <taxon>Leishmania</taxon>
    </lineage>
</organism>
<dbReference type="SUPFAM" id="SSF52540">
    <property type="entry name" value="P-loop containing nucleoside triphosphate hydrolases"/>
    <property type="match status" value="1"/>
</dbReference>